<dbReference type="InterPro" id="IPR000515">
    <property type="entry name" value="MetI-like"/>
</dbReference>
<gene>
    <name evidence="9" type="ORF">CUV01_07680</name>
</gene>
<keyword evidence="6 7" id="KW-0472">Membrane</keyword>
<sequence length="260" mass="28444">MTKGQRYPWQSPGALPGLLSVLALLTVWTVASQLTERPHTLPAPWVVASRIWSLAASGELWFHAGMTLMRVLASFVIAMAVGIAIGLWMGRSRGADQWMNPLLVIALNIPALVTIVLAYIWIGLNEVAAIAAVALNKIPVVTVMLREGTRALRPDLDDMSAAFRMTPVARLRHVVLPQLAPHIAAAARAGISLIWKIVLVVEFLGRSNGVGFKIHLLFSSFDVAGVLAWSLAFVAVMLLIDLAILRPWEARANRWRRDEA</sequence>
<dbReference type="Pfam" id="PF00528">
    <property type="entry name" value="BPD_transp_1"/>
    <property type="match status" value="1"/>
</dbReference>
<dbReference type="PANTHER" id="PTHR30151:SF38">
    <property type="entry name" value="ALIPHATIC SULFONATES TRANSPORT PERMEASE PROTEIN SSUC-RELATED"/>
    <property type="match status" value="1"/>
</dbReference>
<dbReference type="InterPro" id="IPR035906">
    <property type="entry name" value="MetI-like_sf"/>
</dbReference>
<dbReference type="Proteomes" id="UP000233742">
    <property type="component" value="Chromosome"/>
</dbReference>
<feature type="transmembrane region" description="Helical" evidence="7">
    <location>
        <begin position="12"/>
        <end position="31"/>
    </location>
</feature>
<dbReference type="OrthoDB" id="8443696at2"/>
<dbReference type="AlphaFoldDB" id="A0A2K9EEA3"/>
<evidence type="ECO:0000256" key="5">
    <source>
        <dbReference type="ARBA" id="ARBA00022989"/>
    </source>
</evidence>
<evidence type="ECO:0000313" key="10">
    <source>
        <dbReference type="Proteomes" id="UP000233742"/>
    </source>
</evidence>
<comment type="subcellular location">
    <subcellularLocation>
        <location evidence="1 7">Cell membrane</location>
        <topology evidence="1 7">Multi-pass membrane protein</topology>
    </subcellularLocation>
</comment>
<evidence type="ECO:0000256" key="4">
    <source>
        <dbReference type="ARBA" id="ARBA00022692"/>
    </source>
</evidence>
<dbReference type="Gene3D" id="1.10.3720.10">
    <property type="entry name" value="MetI-like"/>
    <property type="match status" value="1"/>
</dbReference>
<dbReference type="KEGG" id="paro:CUV01_07680"/>
<feature type="domain" description="ABC transmembrane type-1" evidence="8">
    <location>
        <begin position="64"/>
        <end position="244"/>
    </location>
</feature>
<feature type="transmembrane region" description="Helical" evidence="7">
    <location>
        <begin position="102"/>
        <end position="122"/>
    </location>
</feature>
<organism evidence="9 10">
    <name type="scientific">Paracoccus tegillarcae</name>
    <dbReference type="NCBI Taxonomy" id="1529068"/>
    <lineage>
        <taxon>Bacteria</taxon>
        <taxon>Pseudomonadati</taxon>
        <taxon>Pseudomonadota</taxon>
        <taxon>Alphaproteobacteria</taxon>
        <taxon>Rhodobacterales</taxon>
        <taxon>Paracoccaceae</taxon>
        <taxon>Paracoccus</taxon>
    </lineage>
</organism>
<evidence type="ECO:0000256" key="2">
    <source>
        <dbReference type="ARBA" id="ARBA00022448"/>
    </source>
</evidence>
<accession>A0A2K9EEA3</accession>
<keyword evidence="5 7" id="KW-1133">Transmembrane helix</keyword>
<evidence type="ECO:0000256" key="6">
    <source>
        <dbReference type="ARBA" id="ARBA00023136"/>
    </source>
</evidence>
<dbReference type="PANTHER" id="PTHR30151">
    <property type="entry name" value="ALKANE SULFONATE ABC TRANSPORTER-RELATED, MEMBRANE SUBUNIT"/>
    <property type="match status" value="1"/>
</dbReference>
<protein>
    <submittedName>
        <fullName evidence="9">ABC transporter permease</fullName>
    </submittedName>
</protein>
<proteinExistence type="inferred from homology"/>
<feature type="transmembrane region" description="Helical" evidence="7">
    <location>
        <begin position="224"/>
        <end position="245"/>
    </location>
</feature>
<dbReference type="PROSITE" id="PS50928">
    <property type="entry name" value="ABC_TM1"/>
    <property type="match status" value="1"/>
</dbReference>
<dbReference type="EMBL" id="CP025408">
    <property type="protein sequence ID" value="AUH33283.1"/>
    <property type="molecule type" value="Genomic_DNA"/>
</dbReference>
<keyword evidence="3" id="KW-1003">Cell membrane</keyword>
<dbReference type="CDD" id="cd06261">
    <property type="entry name" value="TM_PBP2"/>
    <property type="match status" value="1"/>
</dbReference>
<keyword evidence="2 7" id="KW-0813">Transport</keyword>
<evidence type="ECO:0000256" key="1">
    <source>
        <dbReference type="ARBA" id="ARBA00004651"/>
    </source>
</evidence>
<evidence type="ECO:0000313" key="9">
    <source>
        <dbReference type="EMBL" id="AUH33283.1"/>
    </source>
</evidence>
<name>A0A2K9EEA3_9RHOB</name>
<keyword evidence="10" id="KW-1185">Reference proteome</keyword>
<feature type="transmembrane region" description="Helical" evidence="7">
    <location>
        <begin position="68"/>
        <end position="90"/>
    </location>
</feature>
<keyword evidence="4 7" id="KW-0812">Transmembrane</keyword>
<evidence type="ECO:0000256" key="3">
    <source>
        <dbReference type="ARBA" id="ARBA00022475"/>
    </source>
</evidence>
<evidence type="ECO:0000256" key="7">
    <source>
        <dbReference type="RuleBase" id="RU363032"/>
    </source>
</evidence>
<evidence type="ECO:0000259" key="8">
    <source>
        <dbReference type="PROSITE" id="PS50928"/>
    </source>
</evidence>
<dbReference type="SUPFAM" id="SSF161098">
    <property type="entry name" value="MetI-like"/>
    <property type="match status" value="1"/>
</dbReference>
<comment type="similarity">
    <text evidence="7">Belongs to the binding-protein-dependent transport system permease family.</text>
</comment>
<dbReference type="GO" id="GO:0055085">
    <property type="term" value="P:transmembrane transport"/>
    <property type="evidence" value="ECO:0007669"/>
    <property type="project" value="InterPro"/>
</dbReference>
<reference evidence="9 10" key="1">
    <citation type="submission" date="2017-12" db="EMBL/GenBank/DDBJ databases">
        <authorList>
            <person name="Hurst M.R.H."/>
        </authorList>
    </citation>
    <scope>NUCLEOTIDE SEQUENCE [LARGE SCALE GENOMIC DNA]</scope>
    <source>
        <strain evidence="9 10">BM15</strain>
    </source>
</reference>
<dbReference type="GO" id="GO:0005886">
    <property type="term" value="C:plasma membrane"/>
    <property type="evidence" value="ECO:0007669"/>
    <property type="project" value="UniProtKB-SubCell"/>
</dbReference>